<reference evidence="1 2" key="1">
    <citation type="submission" date="2017-12" db="EMBL/GenBank/DDBJ databases">
        <title>Comparative genomics of Botrytis spp.</title>
        <authorList>
            <person name="Valero-Jimenez C.A."/>
            <person name="Tapia P."/>
            <person name="Veloso J."/>
            <person name="Silva-Moreno E."/>
            <person name="Staats M."/>
            <person name="Valdes J.H."/>
            <person name="Van Kan J.A.L."/>
        </authorList>
    </citation>
    <scope>NUCLEOTIDE SEQUENCE [LARGE SCALE GENOMIC DNA]</scope>
    <source>
        <strain evidence="1 2">Bt9001</strain>
    </source>
</reference>
<evidence type="ECO:0000313" key="2">
    <source>
        <dbReference type="Proteomes" id="UP000297777"/>
    </source>
</evidence>
<organism evidence="1 2">
    <name type="scientific">Botrytis tulipae</name>
    <dbReference type="NCBI Taxonomy" id="87230"/>
    <lineage>
        <taxon>Eukaryota</taxon>
        <taxon>Fungi</taxon>
        <taxon>Dikarya</taxon>
        <taxon>Ascomycota</taxon>
        <taxon>Pezizomycotina</taxon>
        <taxon>Leotiomycetes</taxon>
        <taxon>Helotiales</taxon>
        <taxon>Sclerotiniaceae</taxon>
        <taxon>Botrytis</taxon>
    </lineage>
</organism>
<dbReference type="EMBL" id="PQXH01000082">
    <property type="protein sequence ID" value="TGO12810.1"/>
    <property type="molecule type" value="Genomic_DNA"/>
</dbReference>
<name>A0A4Z1EMK3_9HELO</name>
<accession>A0A4Z1EMK3</accession>
<protein>
    <submittedName>
        <fullName evidence="1">Uncharacterized protein</fullName>
    </submittedName>
</protein>
<comment type="caution">
    <text evidence="1">The sequence shown here is derived from an EMBL/GenBank/DDBJ whole genome shotgun (WGS) entry which is preliminary data.</text>
</comment>
<evidence type="ECO:0000313" key="1">
    <source>
        <dbReference type="EMBL" id="TGO12810.1"/>
    </source>
</evidence>
<proteinExistence type="predicted"/>
<sequence length="560" mass="64130">MNVVVIARTSLGYLQLASIQNRDGLIHDVLFNLCANIIKIYSSSTNRIPIQHELGSATRIGSRDDLTSNHRCETMFPFIQTCLAVGFTSIPSIGYEAANNTISMKEFDPDLDRSQPYLVFDITNPKDIGYCFFHVDSFKWKSLDQLHAPRMTPLSANVFFAGGHHASKRRRIMTPYQNYDSYLDQFRVIDAYTLRDAWPHGIWMVLVGDTYDLLSNHPQVNQNHSVTGALSLQILAETKLFNELHLQTPANFRLLLDKASVMPNFFLKAISKSREKPLRLSRYYNSRELLGEALKTQSIIDLGHPYNLSSGHIFHILKKERKFPWPFKEGVYALSLREVNLTLPFLINGFANFLRVLSNPDTNRRHVAHGTRILAKTMAISEMNDEMKIAPIANNLSEFNLTRDEKKGDSWVNYARQKPRVAPSGKWNLMIVSQPYKQFPEAVKHSFRHRYAFIKAKEHDTHAEASAGQERTGSVAFIENYEPELVVNNIDQFFQQAVTGEEDDRIIEKARDFWKRGTASLDLQRCSEAEVKVIAKEAKLLFRTEDDNGRVMLKVLEQET</sequence>
<dbReference type="OrthoDB" id="3535050at2759"/>
<gene>
    <name evidence="1" type="ORF">BTUL_0082g00560</name>
</gene>
<keyword evidence="2" id="KW-1185">Reference proteome</keyword>
<dbReference type="AlphaFoldDB" id="A0A4Z1EMK3"/>
<dbReference type="Proteomes" id="UP000297777">
    <property type="component" value="Unassembled WGS sequence"/>
</dbReference>